<comment type="caution">
    <text evidence="3">The sequence shown here is derived from an EMBL/GenBank/DDBJ whole genome shotgun (WGS) entry which is preliminary data.</text>
</comment>
<dbReference type="Proteomes" id="UP001642483">
    <property type="component" value="Unassembled WGS sequence"/>
</dbReference>
<accession>A0ABP0FPI1</accession>
<dbReference type="PANTHER" id="PTHR34490">
    <property type="entry name" value="PROTEIN CBG12054-RELATED"/>
    <property type="match status" value="1"/>
</dbReference>
<dbReference type="Pfam" id="PF24748">
    <property type="entry name" value="Galaxin_repeat"/>
    <property type="match status" value="1"/>
</dbReference>
<feature type="signal peptide" evidence="1">
    <location>
        <begin position="1"/>
        <end position="19"/>
    </location>
</feature>
<gene>
    <name evidence="3" type="ORF">CVLEPA_LOCUS10609</name>
</gene>
<evidence type="ECO:0000313" key="3">
    <source>
        <dbReference type="EMBL" id="CAK8680347.1"/>
    </source>
</evidence>
<organism evidence="3 4">
    <name type="scientific">Clavelina lepadiformis</name>
    <name type="common">Light-bulb sea squirt</name>
    <name type="synonym">Ascidia lepadiformis</name>
    <dbReference type="NCBI Taxonomy" id="159417"/>
    <lineage>
        <taxon>Eukaryota</taxon>
        <taxon>Metazoa</taxon>
        <taxon>Chordata</taxon>
        <taxon>Tunicata</taxon>
        <taxon>Ascidiacea</taxon>
        <taxon>Aplousobranchia</taxon>
        <taxon>Clavelinidae</taxon>
        <taxon>Clavelina</taxon>
    </lineage>
</organism>
<evidence type="ECO:0000313" key="4">
    <source>
        <dbReference type="Proteomes" id="UP001642483"/>
    </source>
</evidence>
<sequence length="367" mass="41848">MMLKIILAIFGFCLAGALGAGERCATHILCKDDQHGPLFLCTERRIRCCYNQDESLVLTGTDKKCCHYAANVIYDPDTHLCNGTEVIQKMPFLMPCGPNKVYHLGKETCRETLSGYIVEAKNVQKIDSILCVIGELNCCRGYLIPSSHLCYHGKPIEKRNPYDDDGCGEPAITYNTKTHGCVNKTVIPYPPDQKEICGNEFYNSTRDTCCVGVLYRGYSHGYICCGVALHKQKQNYICKGKLYEQKPTRRKAHEQQNIYPYFVLVKNGRKCRYKGTLVVPETDPMRAGFERIQENFVVIFKQRNKCIRLQPKTLYTIVVSKPVHSSEMSMVLGGNKYDVHKLSEKMTKRMRKLINSDPKHRPKRYTG</sequence>
<dbReference type="InterPro" id="IPR056601">
    <property type="entry name" value="Galaxin_dom"/>
</dbReference>
<dbReference type="PANTHER" id="PTHR34490:SF1">
    <property type="entry name" value="GALAXIN-LIKE"/>
    <property type="match status" value="1"/>
</dbReference>
<feature type="chain" id="PRO_5046968875" description="Galaxin-like repeats domain-containing protein" evidence="1">
    <location>
        <begin position="20"/>
        <end position="367"/>
    </location>
</feature>
<dbReference type="InterPro" id="IPR055284">
    <property type="entry name" value="Galaxin-like"/>
</dbReference>
<name>A0ABP0FPI1_CLALP</name>
<keyword evidence="1" id="KW-0732">Signal</keyword>
<keyword evidence="4" id="KW-1185">Reference proteome</keyword>
<reference evidence="3 4" key="1">
    <citation type="submission" date="2024-02" db="EMBL/GenBank/DDBJ databases">
        <authorList>
            <person name="Daric V."/>
            <person name="Darras S."/>
        </authorList>
    </citation>
    <scope>NUCLEOTIDE SEQUENCE [LARGE SCALE GENOMIC DNA]</scope>
</reference>
<evidence type="ECO:0000256" key="1">
    <source>
        <dbReference type="SAM" id="SignalP"/>
    </source>
</evidence>
<dbReference type="EMBL" id="CAWYQH010000068">
    <property type="protein sequence ID" value="CAK8680347.1"/>
    <property type="molecule type" value="Genomic_DNA"/>
</dbReference>
<protein>
    <recommendedName>
        <fullName evidence="2">Galaxin-like repeats domain-containing protein</fullName>
    </recommendedName>
</protein>
<proteinExistence type="predicted"/>
<feature type="domain" description="Galaxin-like repeats" evidence="2">
    <location>
        <begin position="137"/>
        <end position="251"/>
    </location>
</feature>
<evidence type="ECO:0000259" key="2">
    <source>
        <dbReference type="Pfam" id="PF24748"/>
    </source>
</evidence>